<evidence type="ECO:0000256" key="1">
    <source>
        <dbReference type="ARBA" id="ARBA00004266"/>
    </source>
</evidence>
<dbReference type="InterPro" id="IPR000719">
    <property type="entry name" value="Prot_kinase_dom"/>
</dbReference>
<evidence type="ECO:0000256" key="4">
    <source>
        <dbReference type="ARBA" id="ARBA00022527"/>
    </source>
</evidence>
<dbReference type="Proteomes" id="UP000235786">
    <property type="component" value="Unassembled WGS sequence"/>
</dbReference>
<feature type="region of interest" description="Disordered" evidence="13">
    <location>
        <begin position="746"/>
        <end position="783"/>
    </location>
</feature>
<comment type="catalytic activity">
    <reaction evidence="11">
        <text>L-seryl-[protein] + ATP = O-phospho-L-seryl-[protein] + ADP + H(+)</text>
        <dbReference type="Rhea" id="RHEA:17989"/>
        <dbReference type="Rhea" id="RHEA-COMP:9863"/>
        <dbReference type="Rhea" id="RHEA-COMP:11604"/>
        <dbReference type="ChEBI" id="CHEBI:15378"/>
        <dbReference type="ChEBI" id="CHEBI:29999"/>
        <dbReference type="ChEBI" id="CHEBI:30616"/>
        <dbReference type="ChEBI" id="CHEBI:83421"/>
        <dbReference type="ChEBI" id="CHEBI:456216"/>
        <dbReference type="EC" id="2.7.11.1"/>
    </reaction>
</comment>
<evidence type="ECO:0000256" key="9">
    <source>
        <dbReference type="ARBA" id="ARBA00022840"/>
    </source>
</evidence>
<evidence type="ECO:0000256" key="3">
    <source>
        <dbReference type="ARBA" id="ARBA00012513"/>
    </source>
</evidence>
<feature type="compositionally biased region" description="Low complexity" evidence="13">
    <location>
        <begin position="573"/>
        <end position="584"/>
    </location>
</feature>
<evidence type="ECO:0000256" key="11">
    <source>
        <dbReference type="ARBA" id="ARBA00048679"/>
    </source>
</evidence>
<comment type="catalytic activity">
    <reaction evidence="10">
        <text>L-threonyl-[protein] + ATP = O-phospho-L-threonyl-[protein] + ADP + H(+)</text>
        <dbReference type="Rhea" id="RHEA:46608"/>
        <dbReference type="Rhea" id="RHEA-COMP:11060"/>
        <dbReference type="Rhea" id="RHEA-COMP:11605"/>
        <dbReference type="ChEBI" id="CHEBI:15378"/>
        <dbReference type="ChEBI" id="CHEBI:30013"/>
        <dbReference type="ChEBI" id="CHEBI:30616"/>
        <dbReference type="ChEBI" id="CHEBI:61977"/>
        <dbReference type="ChEBI" id="CHEBI:456216"/>
        <dbReference type="EC" id="2.7.11.1"/>
    </reaction>
</comment>
<feature type="compositionally biased region" description="Basic and acidic residues" evidence="13">
    <location>
        <begin position="87"/>
        <end position="99"/>
    </location>
</feature>
<feature type="compositionally biased region" description="Polar residues" evidence="13">
    <location>
        <begin position="949"/>
        <end position="959"/>
    </location>
</feature>
<evidence type="ECO:0000256" key="7">
    <source>
        <dbReference type="ARBA" id="ARBA00022741"/>
    </source>
</evidence>
<dbReference type="EC" id="2.7.11.1" evidence="3"/>
<dbReference type="FunFam" id="1.10.510.10:FF:000394">
    <property type="entry name" value="Serine/threonine-protein kinase HSL1"/>
    <property type="match status" value="1"/>
</dbReference>
<dbReference type="InterPro" id="IPR011009">
    <property type="entry name" value="Kinase-like_dom_sf"/>
</dbReference>
<evidence type="ECO:0000256" key="10">
    <source>
        <dbReference type="ARBA" id="ARBA00047899"/>
    </source>
</evidence>
<dbReference type="GO" id="GO:0005940">
    <property type="term" value="C:septin ring"/>
    <property type="evidence" value="ECO:0007669"/>
    <property type="project" value="UniProtKB-ARBA"/>
</dbReference>
<feature type="region of interest" description="Disordered" evidence="13">
    <location>
        <begin position="930"/>
        <end position="959"/>
    </location>
</feature>
<dbReference type="SUPFAM" id="SSF56112">
    <property type="entry name" value="Protein kinase-like (PK-like)"/>
    <property type="match status" value="1"/>
</dbReference>
<feature type="compositionally biased region" description="Polar residues" evidence="13">
    <location>
        <begin position="746"/>
        <end position="756"/>
    </location>
</feature>
<evidence type="ECO:0000256" key="13">
    <source>
        <dbReference type="SAM" id="MobiDB-lite"/>
    </source>
</evidence>
<feature type="region of interest" description="Disordered" evidence="13">
    <location>
        <begin position="866"/>
        <end position="899"/>
    </location>
</feature>
<keyword evidence="8 15" id="KW-0418">Kinase</keyword>
<dbReference type="Pfam" id="PF16797">
    <property type="entry name" value="Fungal_KA1"/>
    <property type="match status" value="1"/>
</dbReference>
<dbReference type="GO" id="GO:0005524">
    <property type="term" value="F:ATP binding"/>
    <property type="evidence" value="ECO:0007669"/>
    <property type="project" value="UniProtKB-UniRule"/>
</dbReference>
<feature type="region of interest" description="Disordered" evidence="13">
    <location>
        <begin position="972"/>
        <end position="1062"/>
    </location>
</feature>
<protein>
    <recommendedName>
        <fullName evidence="3">non-specific serine/threonine protein kinase</fullName>
        <ecNumber evidence="3">2.7.11.1</ecNumber>
    </recommendedName>
</protein>
<dbReference type="PROSITE" id="PS00107">
    <property type="entry name" value="PROTEIN_KINASE_ATP"/>
    <property type="match status" value="1"/>
</dbReference>
<dbReference type="GO" id="GO:0004674">
    <property type="term" value="F:protein serine/threonine kinase activity"/>
    <property type="evidence" value="ECO:0007669"/>
    <property type="project" value="UniProtKB-KW"/>
</dbReference>
<feature type="compositionally biased region" description="Polar residues" evidence="13">
    <location>
        <begin position="24"/>
        <end position="35"/>
    </location>
</feature>
<proteinExistence type="inferred from homology"/>
<feature type="binding site" evidence="12">
    <location>
        <position position="147"/>
    </location>
    <ligand>
        <name>ATP</name>
        <dbReference type="ChEBI" id="CHEBI:30616"/>
    </ligand>
</feature>
<dbReference type="PROSITE" id="PS00108">
    <property type="entry name" value="PROTEIN_KINASE_ST"/>
    <property type="match status" value="1"/>
</dbReference>
<comment type="subcellular location">
    <subcellularLocation>
        <location evidence="1">Bud neck</location>
    </subcellularLocation>
</comment>
<evidence type="ECO:0000313" key="15">
    <source>
        <dbReference type="EMBL" id="PMD35165.1"/>
    </source>
</evidence>
<dbReference type="GO" id="GO:0005935">
    <property type="term" value="C:cellular bud neck"/>
    <property type="evidence" value="ECO:0007669"/>
    <property type="project" value="UniProtKB-SubCell"/>
</dbReference>
<dbReference type="PANTHER" id="PTHR24346">
    <property type="entry name" value="MAP/MICROTUBULE AFFINITY-REGULATING KINASE"/>
    <property type="match status" value="1"/>
</dbReference>
<dbReference type="SMART" id="SM00220">
    <property type="entry name" value="S_TKc"/>
    <property type="match status" value="1"/>
</dbReference>
<keyword evidence="16" id="KW-1185">Reference proteome</keyword>
<keyword evidence="5" id="KW-0597">Phosphoprotein</keyword>
<evidence type="ECO:0000256" key="8">
    <source>
        <dbReference type="ARBA" id="ARBA00022777"/>
    </source>
</evidence>
<organism evidence="15 16">
    <name type="scientific">Hyaloscypha variabilis (strain UAMH 11265 / GT02V1 / F)</name>
    <name type="common">Meliniomyces variabilis</name>
    <dbReference type="NCBI Taxonomy" id="1149755"/>
    <lineage>
        <taxon>Eukaryota</taxon>
        <taxon>Fungi</taxon>
        <taxon>Dikarya</taxon>
        <taxon>Ascomycota</taxon>
        <taxon>Pezizomycotina</taxon>
        <taxon>Leotiomycetes</taxon>
        <taxon>Helotiales</taxon>
        <taxon>Hyaloscyphaceae</taxon>
        <taxon>Hyaloscypha</taxon>
        <taxon>Hyaloscypha variabilis</taxon>
    </lineage>
</organism>
<evidence type="ECO:0000256" key="2">
    <source>
        <dbReference type="ARBA" id="ARBA00010791"/>
    </source>
</evidence>
<accession>A0A2J6R9I6</accession>
<feature type="region of interest" description="Disordered" evidence="13">
    <location>
        <begin position="1"/>
        <end position="106"/>
    </location>
</feature>
<dbReference type="InterPro" id="IPR043024">
    <property type="entry name" value="KA1_sf_fungal"/>
</dbReference>
<dbReference type="InterPro" id="IPR031850">
    <property type="entry name" value="Fungal_KA1_dom"/>
</dbReference>
<keyword evidence="6" id="KW-0808">Transferase</keyword>
<gene>
    <name evidence="15" type="ORF">L207DRAFT_587478</name>
</gene>
<evidence type="ECO:0000259" key="14">
    <source>
        <dbReference type="PROSITE" id="PS50011"/>
    </source>
</evidence>
<sequence length="1254" mass="142144">MDHHHRASTRRAPLGEATRRVNNELPQTPSKISTPRQHERQKPDLPQVKAYRPPSPARYNDYDSLRYYNQPGPLRPNPENPRLSAISKEHDATNSRRDSLFSTTSTESSRVKVYIGPWRLGKTLGEGATARVRLAKHASTGQWAAVKIVQKRYAQLSQASSLADLDQSEALRPDAGDGLRRMPVGIEREVAIMKLIQHPNIMKLYDIWENRKEIYLVLEYVNNGELFDYITRRAHGLEEETALMFFRQILSAVGYCHSFNICHRDLKPENILLTKDLEIKIADFGMAALHQSPDHRLKTSCGSPHYAAPELIKGNTYRGNQADIWSLGVILYAMLSGILPFDVETDAPKSEALPVLLKKIQRGRFEMRSVFSEDAKDLIRRMLQVNPQRRITLREMWRHPLLRKYDYLDNLASGSIPESPNTKACGRPVFRRSEIDKELLRHLRSLWHGMSEQQLIDALLNEKANEQKLFYSLLLKYRDAQLENYTPDLEYSNSDYHHVRPLNLKKTYSTCQFPQAKSNGHGRQVSKFTVVSNAAETVRSYDPFKASRPQHLNNFSNDNQAKITIHRPDTINSRDSASRYRSASGTSSQGTTRDRRRLLPPPTKLYTSRSSMASTSTRSRASNPYVRATIGHKRGVSFSNLRKHSFGKHSKDSSDGNALTAIPRHSNHTEVTDDGGSVLRPVAQTPASTRYIRSRKTQCISQPILPLAKRGPTSQIWNEDVRQLSTNLAKDCDEAFNRTSVVSNISERSEVVSSNEATRKTKPKSLRSRPLPEPPARTQSVKNELLEARKQAELRKMYPDGDESPTYLNRMVSHIDRLMQPISPTRSFSAPTESKNPSARLLPSIQESHEKDMSPFRAKELAMYRDRQRRPEAKTGARIGSAPEPRELGLDSFQDRSTRPDYLDRDTIRVVDPTSTLSPVRPPAPLVIRKKSSKPAPLPLMSGGLGDDMQTQSHNRGTSEGLNLRQQYNFGANDPAACVPPKIEEGKKDEDSFMNDSNASTILRKTSGWFKRSSRSGGESGKSTAGSDSWRSHSSHGTAQEPYPRPHNPHLDSSLLPPSPQKKISKLGRWFKKRKPKPNMSLGVDDTFNDTTSIHESFKDRHYPHLGDPKARQIAPQQNWLAKLFKVKPVSKHLCFSVTKRRARQEIARVLKEWKRYGLEDVQIDKARNIVFGRVALGNYFHLKEVSFAAEIMTVIEHGKKSKLSIARFTQESGAASSFNQVVETMETVLKSRRLLVTDDRKKRMMIKTLNAAS</sequence>
<dbReference type="InterPro" id="IPR017441">
    <property type="entry name" value="Protein_kinase_ATP_BS"/>
</dbReference>
<evidence type="ECO:0000313" key="16">
    <source>
        <dbReference type="Proteomes" id="UP000235786"/>
    </source>
</evidence>
<feature type="compositionally biased region" description="Low complexity" evidence="13">
    <location>
        <begin position="604"/>
        <end position="622"/>
    </location>
</feature>
<feature type="region of interest" description="Disordered" evidence="13">
    <location>
        <begin position="544"/>
        <end position="622"/>
    </location>
</feature>
<dbReference type="OrthoDB" id="504170at2759"/>
<feature type="compositionally biased region" description="Polar residues" evidence="13">
    <location>
        <begin position="994"/>
        <end position="1004"/>
    </location>
</feature>
<dbReference type="Gene3D" id="3.30.310.220">
    <property type="entry name" value="Fungal kinase associated-1 domain"/>
    <property type="match status" value="1"/>
</dbReference>
<dbReference type="Pfam" id="PF00069">
    <property type="entry name" value="Pkinase"/>
    <property type="match status" value="1"/>
</dbReference>
<name>A0A2J6R9I6_HYAVF</name>
<dbReference type="GO" id="GO:0035556">
    <property type="term" value="P:intracellular signal transduction"/>
    <property type="evidence" value="ECO:0007669"/>
    <property type="project" value="TreeGrafter"/>
</dbReference>
<dbReference type="InterPro" id="IPR008271">
    <property type="entry name" value="Ser/Thr_kinase_AS"/>
</dbReference>
<dbReference type="Gene3D" id="1.10.510.10">
    <property type="entry name" value="Transferase(Phosphotransferase) domain 1"/>
    <property type="match status" value="1"/>
</dbReference>
<dbReference type="AlphaFoldDB" id="A0A2J6R9I6"/>
<evidence type="ECO:0000256" key="12">
    <source>
        <dbReference type="PROSITE-ProRule" id="PRU10141"/>
    </source>
</evidence>
<feature type="compositionally biased region" description="Basic and acidic residues" evidence="13">
    <location>
        <begin position="866"/>
        <end position="875"/>
    </location>
</feature>
<comment type="similarity">
    <text evidence="2">Belongs to the protein kinase superfamily. CAMK Ser/Thr protein kinase family. NIM1 subfamily.</text>
</comment>
<keyword evidence="4" id="KW-0723">Serine/threonine-protein kinase</keyword>
<keyword evidence="7 12" id="KW-0547">Nucleotide-binding</keyword>
<feature type="compositionally biased region" description="Basic and acidic residues" evidence="13">
    <location>
        <begin position="884"/>
        <end position="899"/>
    </location>
</feature>
<dbReference type="STRING" id="1149755.A0A2J6R9I6"/>
<feature type="compositionally biased region" description="Polar residues" evidence="13">
    <location>
        <begin position="550"/>
        <end position="562"/>
    </location>
</feature>
<dbReference type="PROSITE" id="PS50011">
    <property type="entry name" value="PROTEIN_KINASE_DOM"/>
    <property type="match status" value="1"/>
</dbReference>
<keyword evidence="9 12" id="KW-0067">ATP-binding</keyword>
<dbReference type="PANTHER" id="PTHR24346:SF110">
    <property type="entry name" value="NON-SPECIFIC SERINE_THREONINE PROTEIN KINASE"/>
    <property type="match status" value="1"/>
</dbReference>
<reference evidence="15 16" key="1">
    <citation type="submission" date="2016-04" db="EMBL/GenBank/DDBJ databases">
        <title>A degradative enzymes factory behind the ericoid mycorrhizal symbiosis.</title>
        <authorList>
            <consortium name="DOE Joint Genome Institute"/>
            <person name="Martino E."/>
            <person name="Morin E."/>
            <person name="Grelet G."/>
            <person name="Kuo A."/>
            <person name="Kohler A."/>
            <person name="Daghino S."/>
            <person name="Barry K."/>
            <person name="Choi C."/>
            <person name="Cichocki N."/>
            <person name="Clum A."/>
            <person name="Copeland A."/>
            <person name="Hainaut M."/>
            <person name="Haridas S."/>
            <person name="Labutti K."/>
            <person name="Lindquist E."/>
            <person name="Lipzen A."/>
            <person name="Khouja H.-R."/>
            <person name="Murat C."/>
            <person name="Ohm R."/>
            <person name="Olson A."/>
            <person name="Spatafora J."/>
            <person name="Veneault-Fourrey C."/>
            <person name="Henrissat B."/>
            <person name="Grigoriev I."/>
            <person name="Martin F."/>
            <person name="Perotto S."/>
        </authorList>
    </citation>
    <scope>NUCLEOTIDE SEQUENCE [LARGE SCALE GENOMIC DNA]</scope>
    <source>
        <strain evidence="15 16">F</strain>
    </source>
</reference>
<evidence type="ECO:0000256" key="6">
    <source>
        <dbReference type="ARBA" id="ARBA00022679"/>
    </source>
</evidence>
<evidence type="ECO:0000256" key="5">
    <source>
        <dbReference type="ARBA" id="ARBA00022553"/>
    </source>
</evidence>
<dbReference type="EMBL" id="KZ613952">
    <property type="protein sequence ID" value="PMD35165.1"/>
    <property type="molecule type" value="Genomic_DNA"/>
</dbReference>
<feature type="domain" description="Protein kinase" evidence="14">
    <location>
        <begin position="118"/>
        <end position="402"/>
    </location>
</feature>
<feature type="compositionally biased region" description="Basic and acidic residues" evidence="13">
    <location>
        <begin position="982"/>
        <end position="991"/>
    </location>
</feature>